<keyword evidence="5" id="KW-1185">Reference proteome</keyword>
<evidence type="ECO:0000256" key="3">
    <source>
        <dbReference type="ARBA" id="ARBA00023002"/>
    </source>
</evidence>
<dbReference type="Gramene" id="ONH89624">
    <property type="protein sequence ID" value="ONH89624"/>
    <property type="gene ID" value="PRUPE_8G005000"/>
</dbReference>
<dbReference type="GO" id="GO:0016491">
    <property type="term" value="F:oxidoreductase activity"/>
    <property type="evidence" value="ECO:0007669"/>
    <property type="project" value="UniProtKB-KW"/>
</dbReference>
<dbReference type="EMBL" id="CM007658">
    <property type="protein sequence ID" value="ONH89624.1"/>
    <property type="molecule type" value="Genomic_DNA"/>
</dbReference>
<dbReference type="eggNOG" id="KOG1399">
    <property type="taxonomic scope" value="Eukaryota"/>
</dbReference>
<dbReference type="InterPro" id="IPR050346">
    <property type="entry name" value="FMO-like"/>
</dbReference>
<accession>A0A251MU90</accession>
<sequence length="130" mass="14441">MPVTISRTCCKSRGFFSAKPSPTTPPCTSLSTHCAGGLVAALEPWREGHKVVVSEQGDQVGSTWVSTPKVESDPLGLHPDRTTVHSSMHQSIRTNLPRESMGFKDYPFVAKEEDEKKKRPEKVFRVTERC</sequence>
<evidence type="ECO:0000256" key="2">
    <source>
        <dbReference type="ARBA" id="ARBA00022827"/>
    </source>
</evidence>
<protein>
    <submittedName>
        <fullName evidence="4">Uncharacterized protein</fullName>
    </submittedName>
</protein>
<evidence type="ECO:0000256" key="1">
    <source>
        <dbReference type="ARBA" id="ARBA00022630"/>
    </source>
</evidence>
<dbReference type="InterPro" id="IPR036188">
    <property type="entry name" value="FAD/NAD-bd_sf"/>
</dbReference>
<name>A0A251MU90_PRUPE</name>
<evidence type="ECO:0000313" key="5">
    <source>
        <dbReference type="Proteomes" id="UP000006882"/>
    </source>
</evidence>
<organism evidence="4 5">
    <name type="scientific">Prunus persica</name>
    <name type="common">Peach</name>
    <name type="synonym">Amygdalus persica</name>
    <dbReference type="NCBI Taxonomy" id="3760"/>
    <lineage>
        <taxon>Eukaryota</taxon>
        <taxon>Viridiplantae</taxon>
        <taxon>Streptophyta</taxon>
        <taxon>Embryophyta</taxon>
        <taxon>Tracheophyta</taxon>
        <taxon>Spermatophyta</taxon>
        <taxon>Magnoliopsida</taxon>
        <taxon>eudicotyledons</taxon>
        <taxon>Gunneridae</taxon>
        <taxon>Pentapetalae</taxon>
        <taxon>rosids</taxon>
        <taxon>fabids</taxon>
        <taxon>Rosales</taxon>
        <taxon>Rosaceae</taxon>
        <taxon>Amygdaloideae</taxon>
        <taxon>Amygdaleae</taxon>
        <taxon>Prunus</taxon>
    </lineage>
</organism>
<dbReference type="AlphaFoldDB" id="A0A251MU90"/>
<keyword evidence="1" id="KW-0285">Flavoprotein</keyword>
<evidence type="ECO:0000313" key="4">
    <source>
        <dbReference type="EMBL" id="ONH89624.1"/>
    </source>
</evidence>
<reference evidence="4 5" key="1">
    <citation type="journal article" date="2013" name="Nat. Genet.">
        <title>The high-quality draft genome of peach (Prunus persica) identifies unique patterns of genetic diversity, domestication and genome evolution.</title>
        <authorList>
            <consortium name="International Peach Genome Initiative"/>
            <person name="Verde I."/>
            <person name="Abbott A.G."/>
            <person name="Scalabrin S."/>
            <person name="Jung S."/>
            <person name="Shu S."/>
            <person name="Marroni F."/>
            <person name="Zhebentyayeva T."/>
            <person name="Dettori M.T."/>
            <person name="Grimwood J."/>
            <person name="Cattonaro F."/>
            <person name="Zuccolo A."/>
            <person name="Rossini L."/>
            <person name="Jenkins J."/>
            <person name="Vendramin E."/>
            <person name="Meisel L.A."/>
            <person name="Decroocq V."/>
            <person name="Sosinski B."/>
            <person name="Prochnik S."/>
            <person name="Mitros T."/>
            <person name="Policriti A."/>
            <person name="Cipriani G."/>
            <person name="Dondini L."/>
            <person name="Ficklin S."/>
            <person name="Goodstein D.M."/>
            <person name="Xuan P."/>
            <person name="Del Fabbro C."/>
            <person name="Aramini V."/>
            <person name="Copetti D."/>
            <person name="Gonzalez S."/>
            <person name="Horner D.S."/>
            <person name="Falchi R."/>
            <person name="Lucas S."/>
            <person name="Mica E."/>
            <person name="Maldonado J."/>
            <person name="Lazzari B."/>
            <person name="Bielenberg D."/>
            <person name="Pirona R."/>
            <person name="Miculan M."/>
            <person name="Barakat A."/>
            <person name="Testolin R."/>
            <person name="Stella A."/>
            <person name="Tartarini S."/>
            <person name="Tonutti P."/>
            <person name="Arus P."/>
            <person name="Orellana A."/>
            <person name="Wells C."/>
            <person name="Main D."/>
            <person name="Vizzotto G."/>
            <person name="Silva H."/>
            <person name="Salamini F."/>
            <person name="Schmutz J."/>
            <person name="Morgante M."/>
            <person name="Rokhsar D.S."/>
        </authorList>
    </citation>
    <scope>NUCLEOTIDE SEQUENCE [LARGE SCALE GENOMIC DNA]</scope>
    <source>
        <strain evidence="5">cv. Nemared</strain>
    </source>
</reference>
<keyword evidence="2" id="KW-0274">FAD</keyword>
<dbReference type="Proteomes" id="UP000006882">
    <property type="component" value="Chromosome G8"/>
</dbReference>
<dbReference type="Gene3D" id="3.50.50.60">
    <property type="entry name" value="FAD/NAD(P)-binding domain"/>
    <property type="match status" value="1"/>
</dbReference>
<dbReference type="PANTHER" id="PTHR23023">
    <property type="entry name" value="DIMETHYLANILINE MONOOXYGENASE"/>
    <property type="match status" value="1"/>
</dbReference>
<dbReference type="SUPFAM" id="SSF51905">
    <property type="entry name" value="FAD/NAD(P)-binding domain"/>
    <property type="match status" value="1"/>
</dbReference>
<keyword evidence="3" id="KW-0560">Oxidoreductase</keyword>
<proteinExistence type="predicted"/>
<gene>
    <name evidence="4" type="ORF">PRUPE_8G005000</name>
</gene>